<gene>
    <name evidence="2" type="ORF">Cs308_0137</name>
</gene>
<dbReference type="EMBL" id="CP014639">
    <property type="protein sequence ID" value="ANH78308.1"/>
    <property type="molecule type" value="Genomic_DNA"/>
</dbReference>
<dbReference type="Proteomes" id="UP000078162">
    <property type="component" value="Chromosome"/>
</dbReference>
<evidence type="ECO:0000313" key="3">
    <source>
        <dbReference type="Proteomes" id="UP000078162"/>
    </source>
</evidence>
<feature type="region of interest" description="Disordered" evidence="1">
    <location>
        <begin position="35"/>
        <end position="64"/>
    </location>
</feature>
<name>A0A1A9HTI6_9CHLA</name>
<evidence type="ECO:0008006" key="4">
    <source>
        <dbReference type="Google" id="ProtNLM"/>
    </source>
</evidence>
<dbReference type="PATRIC" id="fig|1806891.3.peg.131"/>
<feature type="compositionally biased region" description="Basic and acidic residues" evidence="1">
    <location>
        <begin position="37"/>
        <end position="58"/>
    </location>
</feature>
<protein>
    <recommendedName>
        <fullName evidence="4">FeoB-associated Cys-rich membrane protein</fullName>
    </recommendedName>
</protein>
<accession>A0A1A9HTI6</accession>
<proteinExistence type="predicted"/>
<dbReference type="RefSeq" id="WP_082904990.1">
    <property type="nucleotide sequence ID" value="NZ_CP014639.1"/>
</dbReference>
<dbReference type="KEGG" id="csaz:Cs308_0137"/>
<organism evidence="2 3">
    <name type="scientific">Candidatus Chlamydia sanziniae</name>
    <dbReference type="NCBI Taxonomy" id="1806891"/>
    <lineage>
        <taxon>Bacteria</taxon>
        <taxon>Pseudomonadati</taxon>
        <taxon>Chlamydiota</taxon>
        <taxon>Chlamydiia</taxon>
        <taxon>Chlamydiales</taxon>
        <taxon>Chlamydiaceae</taxon>
        <taxon>Chlamydia/Chlamydophila group</taxon>
        <taxon>Chlamydia</taxon>
    </lineage>
</organism>
<dbReference type="AlphaFoldDB" id="A0A1A9HTI6"/>
<reference evidence="2 3" key="1">
    <citation type="submission" date="2016-03" db="EMBL/GenBank/DDBJ databases">
        <title>Culture-independent genomics supports pathogen discovery for uncultivable bacteria within the genus Chlamydia.</title>
        <authorList>
            <person name="Taylor-Brown A."/>
            <person name="Bachmann N.L."/>
            <person name="Borel N."/>
            <person name="Polkinghorne A."/>
        </authorList>
    </citation>
    <scope>NUCLEOTIDE SEQUENCE [LARGE SCALE GENOMIC DNA]</scope>
    <source>
        <strain evidence="2 3">2742-308</strain>
    </source>
</reference>
<evidence type="ECO:0000256" key="1">
    <source>
        <dbReference type="SAM" id="MobiDB-lite"/>
    </source>
</evidence>
<sequence>MMTLFLLVCCATVLLGIGAGILFLGSYLLGKPLSKGCGKEDCCHKKSCDKTNNKDSKSKSNKSS</sequence>
<evidence type="ECO:0000313" key="2">
    <source>
        <dbReference type="EMBL" id="ANH78308.1"/>
    </source>
</evidence>
<dbReference type="STRING" id="1806891.Cs308_0137"/>
<keyword evidence="3" id="KW-1185">Reference proteome</keyword>